<name>A0A1Y1IAP6_KLENI</name>
<evidence type="ECO:0000313" key="1">
    <source>
        <dbReference type="EMBL" id="GAQ87032.1"/>
    </source>
</evidence>
<accession>A0A1Y1IAP6</accession>
<protein>
    <submittedName>
        <fullName evidence="1">Uncharacterized protein</fullName>
    </submittedName>
</protein>
<dbReference type="EMBL" id="DF237275">
    <property type="protein sequence ID" value="GAQ87032.1"/>
    <property type="molecule type" value="Genomic_DNA"/>
</dbReference>
<proteinExistence type="predicted"/>
<sequence length="193" mass="22575">MAESGRDSTTNELLEEVRLACSAAAFVRLHPVIYASLQQREQLFKMGARRECVDSGFRNRTELRKFIADTRLLNEVLLTWYPGGYNCGLLLEQEYEIRSDGCDIPFWLLRELLDFYGFTGKQLRRIHSRSQAEDIYHALRALPDYSPSAILERRQARHLAWSREQDEVKERIRVANERQTKAIVTLIERIKNT</sequence>
<dbReference type="AlphaFoldDB" id="A0A1Y1IAP6"/>
<keyword evidence="2" id="KW-1185">Reference proteome</keyword>
<dbReference type="Proteomes" id="UP000054558">
    <property type="component" value="Unassembled WGS sequence"/>
</dbReference>
<organism evidence="1 2">
    <name type="scientific">Klebsormidium nitens</name>
    <name type="common">Green alga</name>
    <name type="synonym">Ulothrix nitens</name>
    <dbReference type="NCBI Taxonomy" id="105231"/>
    <lineage>
        <taxon>Eukaryota</taxon>
        <taxon>Viridiplantae</taxon>
        <taxon>Streptophyta</taxon>
        <taxon>Klebsormidiophyceae</taxon>
        <taxon>Klebsormidiales</taxon>
        <taxon>Klebsormidiaceae</taxon>
        <taxon>Klebsormidium</taxon>
    </lineage>
</organism>
<reference evidence="1 2" key="1">
    <citation type="journal article" date="2014" name="Nat. Commun.">
        <title>Klebsormidium flaccidum genome reveals primary factors for plant terrestrial adaptation.</title>
        <authorList>
            <person name="Hori K."/>
            <person name="Maruyama F."/>
            <person name="Fujisawa T."/>
            <person name="Togashi T."/>
            <person name="Yamamoto N."/>
            <person name="Seo M."/>
            <person name="Sato S."/>
            <person name="Yamada T."/>
            <person name="Mori H."/>
            <person name="Tajima N."/>
            <person name="Moriyama T."/>
            <person name="Ikeuchi M."/>
            <person name="Watanabe M."/>
            <person name="Wada H."/>
            <person name="Kobayashi K."/>
            <person name="Saito M."/>
            <person name="Masuda T."/>
            <person name="Sasaki-Sekimoto Y."/>
            <person name="Mashiguchi K."/>
            <person name="Awai K."/>
            <person name="Shimojima M."/>
            <person name="Masuda S."/>
            <person name="Iwai M."/>
            <person name="Nobusawa T."/>
            <person name="Narise T."/>
            <person name="Kondo S."/>
            <person name="Saito H."/>
            <person name="Sato R."/>
            <person name="Murakawa M."/>
            <person name="Ihara Y."/>
            <person name="Oshima-Yamada Y."/>
            <person name="Ohtaka K."/>
            <person name="Satoh M."/>
            <person name="Sonobe K."/>
            <person name="Ishii M."/>
            <person name="Ohtani R."/>
            <person name="Kanamori-Sato M."/>
            <person name="Honoki R."/>
            <person name="Miyazaki D."/>
            <person name="Mochizuki H."/>
            <person name="Umetsu J."/>
            <person name="Higashi K."/>
            <person name="Shibata D."/>
            <person name="Kamiya Y."/>
            <person name="Sato N."/>
            <person name="Nakamura Y."/>
            <person name="Tabata S."/>
            <person name="Ida S."/>
            <person name="Kurokawa K."/>
            <person name="Ohta H."/>
        </authorList>
    </citation>
    <scope>NUCLEOTIDE SEQUENCE [LARGE SCALE GENOMIC DNA]</scope>
    <source>
        <strain evidence="1 2">NIES-2285</strain>
    </source>
</reference>
<gene>
    <name evidence="1" type="ORF">KFL_003260150</name>
</gene>
<evidence type="ECO:0000313" key="2">
    <source>
        <dbReference type="Proteomes" id="UP000054558"/>
    </source>
</evidence>